<reference evidence="1" key="1">
    <citation type="journal article" date="2020" name="mSystems">
        <title>Genome- and Community-Level Interaction Insights into Carbon Utilization and Element Cycling Functions of Hydrothermarchaeota in Hydrothermal Sediment.</title>
        <authorList>
            <person name="Zhou Z."/>
            <person name="Liu Y."/>
            <person name="Xu W."/>
            <person name="Pan J."/>
            <person name="Luo Z.H."/>
            <person name="Li M."/>
        </authorList>
    </citation>
    <scope>NUCLEOTIDE SEQUENCE [LARGE SCALE GENOMIC DNA]</scope>
    <source>
        <strain evidence="1">SpSt-732</strain>
    </source>
</reference>
<comment type="caution">
    <text evidence="1">The sequence shown here is derived from an EMBL/GenBank/DDBJ whole genome shotgun (WGS) entry which is preliminary data.</text>
</comment>
<protein>
    <submittedName>
        <fullName evidence="1">Uncharacterized protein</fullName>
    </submittedName>
</protein>
<dbReference type="AlphaFoldDB" id="A0A7C4BCE2"/>
<organism evidence="1">
    <name type="scientific">Ignisphaera aggregans</name>
    <dbReference type="NCBI Taxonomy" id="334771"/>
    <lineage>
        <taxon>Archaea</taxon>
        <taxon>Thermoproteota</taxon>
        <taxon>Thermoprotei</taxon>
        <taxon>Desulfurococcales</taxon>
        <taxon>Desulfurococcaceae</taxon>
        <taxon>Ignisphaera</taxon>
    </lineage>
</organism>
<evidence type="ECO:0000313" key="1">
    <source>
        <dbReference type="EMBL" id="HGI87911.1"/>
    </source>
</evidence>
<sequence length="190" mass="22170">MKPNQKFLNEASRNVEPVYAQGFFFVSRDYISYYLVFDYYDPLEYYKAVVSDEQLLNAEVSKLWANMQQFLDEEVVKVNNVKVSPRVAMIDIGFRRGKKNPYIVFLIRFRAPIKSGRNIYENVYASEVVEYDYAAYWVFPLGSKILRVDFGGGEEEWDIVKSNILAIYGRRGMKTGGYELIEFEVAEPPQ</sequence>
<gene>
    <name evidence="1" type="ORF">ENV14_05955</name>
</gene>
<dbReference type="EMBL" id="DTFF01000049">
    <property type="protein sequence ID" value="HGI87911.1"/>
    <property type="molecule type" value="Genomic_DNA"/>
</dbReference>
<name>A0A7C4BCE2_9CREN</name>
<accession>A0A7C4BCE2</accession>
<proteinExistence type="predicted"/>